<sequence>MLGYRPGYLRTSKLKSPMVKWRLSVNVGSAGVCLLPRPHAGRRLYLHRHLSASYHPTTQYKRFHLQRSCTEYKRIHNILF</sequence>
<accession>A0A5B7HWH2</accession>
<dbReference type="Proteomes" id="UP000324222">
    <property type="component" value="Unassembled WGS sequence"/>
</dbReference>
<reference evidence="1 2" key="1">
    <citation type="submission" date="2019-05" db="EMBL/GenBank/DDBJ databases">
        <title>Another draft genome of Portunus trituberculatus and its Hox gene families provides insights of decapod evolution.</title>
        <authorList>
            <person name="Jeong J.-H."/>
            <person name="Song I."/>
            <person name="Kim S."/>
            <person name="Choi T."/>
            <person name="Kim D."/>
            <person name="Ryu S."/>
            <person name="Kim W."/>
        </authorList>
    </citation>
    <scope>NUCLEOTIDE SEQUENCE [LARGE SCALE GENOMIC DNA]</scope>
    <source>
        <tissue evidence="1">Muscle</tissue>
    </source>
</reference>
<gene>
    <name evidence="1" type="ORF">E2C01_067353</name>
</gene>
<evidence type="ECO:0000313" key="2">
    <source>
        <dbReference type="Proteomes" id="UP000324222"/>
    </source>
</evidence>
<protein>
    <submittedName>
        <fullName evidence="1">Uncharacterized protein</fullName>
    </submittedName>
</protein>
<proteinExistence type="predicted"/>
<organism evidence="1 2">
    <name type="scientific">Portunus trituberculatus</name>
    <name type="common">Swimming crab</name>
    <name type="synonym">Neptunus trituberculatus</name>
    <dbReference type="NCBI Taxonomy" id="210409"/>
    <lineage>
        <taxon>Eukaryota</taxon>
        <taxon>Metazoa</taxon>
        <taxon>Ecdysozoa</taxon>
        <taxon>Arthropoda</taxon>
        <taxon>Crustacea</taxon>
        <taxon>Multicrustacea</taxon>
        <taxon>Malacostraca</taxon>
        <taxon>Eumalacostraca</taxon>
        <taxon>Eucarida</taxon>
        <taxon>Decapoda</taxon>
        <taxon>Pleocyemata</taxon>
        <taxon>Brachyura</taxon>
        <taxon>Eubrachyura</taxon>
        <taxon>Portunoidea</taxon>
        <taxon>Portunidae</taxon>
        <taxon>Portuninae</taxon>
        <taxon>Portunus</taxon>
    </lineage>
</organism>
<evidence type="ECO:0000313" key="1">
    <source>
        <dbReference type="EMBL" id="MPC73038.1"/>
    </source>
</evidence>
<name>A0A5B7HWH2_PORTR</name>
<keyword evidence="2" id="KW-1185">Reference proteome</keyword>
<comment type="caution">
    <text evidence="1">The sequence shown here is derived from an EMBL/GenBank/DDBJ whole genome shotgun (WGS) entry which is preliminary data.</text>
</comment>
<dbReference type="AlphaFoldDB" id="A0A5B7HWH2"/>
<dbReference type="EMBL" id="VSRR010035948">
    <property type="protein sequence ID" value="MPC73038.1"/>
    <property type="molecule type" value="Genomic_DNA"/>
</dbReference>